<dbReference type="EMBL" id="JAENJH010000010">
    <property type="protein sequence ID" value="MBK1788511.1"/>
    <property type="molecule type" value="Genomic_DNA"/>
</dbReference>
<protein>
    <submittedName>
        <fullName evidence="3">DUF3558 domain-containing protein</fullName>
    </submittedName>
</protein>
<evidence type="ECO:0000313" key="4">
    <source>
        <dbReference type="Proteomes" id="UP000635245"/>
    </source>
</evidence>
<keyword evidence="2" id="KW-0732">Signal</keyword>
<gene>
    <name evidence="3" type="ORF">JHE00_29635</name>
</gene>
<proteinExistence type="predicted"/>
<name>A0A934QXY4_9PSEU</name>
<feature type="region of interest" description="Disordered" evidence="1">
    <location>
        <begin position="20"/>
        <end position="63"/>
    </location>
</feature>
<sequence length="201" mass="20422">MRRLVALAVCGAVVAAGCSGGTGGEAVPTSESVTPGSSASNPELPHSGAPEVTNPVPESALSAGPCEALTKQQIKQALGDGAAQGRSGENEVGPYCDWSDPATGGGFLLAFSTNLSQGLSAYYANTKAQTAIFREVDPIGGLPAVEYKDSEDDIQCGLAVGLSNEYAIDIQVTLSRANEGNDACEPAKTVATWVVANFKGE</sequence>
<dbReference type="PROSITE" id="PS51257">
    <property type="entry name" value="PROKAR_LIPOPROTEIN"/>
    <property type="match status" value="1"/>
</dbReference>
<dbReference type="Pfam" id="PF12079">
    <property type="entry name" value="DUF3558"/>
    <property type="match status" value="1"/>
</dbReference>
<reference evidence="3" key="1">
    <citation type="submission" date="2020-12" db="EMBL/GenBank/DDBJ databases">
        <title>Prauserella sp. ASG 168, a novel actinomycete isolated from cave rock.</title>
        <authorList>
            <person name="Suriyachadkun C."/>
        </authorList>
    </citation>
    <scope>NUCLEOTIDE SEQUENCE</scope>
    <source>
        <strain evidence="3">ASG 168</strain>
    </source>
</reference>
<feature type="compositionally biased region" description="Polar residues" evidence="1">
    <location>
        <begin position="29"/>
        <end position="41"/>
    </location>
</feature>
<dbReference type="InterPro" id="IPR024520">
    <property type="entry name" value="DUF3558"/>
</dbReference>
<dbReference type="AlphaFoldDB" id="A0A934QXY4"/>
<feature type="signal peptide" evidence="2">
    <location>
        <begin position="1"/>
        <end position="15"/>
    </location>
</feature>
<dbReference type="RefSeq" id="WP_200324470.1">
    <property type="nucleotide sequence ID" value="NZ_JAENJH010000010.1"/>
</dbReference>
<keyword evidence="4" id="KW-1185">Reference proteome</keyword>
<evidence type="ECO:0000256" key="1">
    <source>
        <dbReference type="SAM" id="MobiDB-lite"/>
    </source>
</evidence>
<accession>A0A934QXY4</accession>
<evidence type="ECO:0000256" key="2">
    <source>
        <dbReference type="SAM" id="SignalP"/>
    </source>
</evidence>
<evidence type="ECO:0000313" key="3">
    <source>
        <dbReference type="EMBL" id="MBK1788511.1"/>
    </source>
</evidence>
<dbReference type="Proteomes" id="UP000635245">
    <property type="component" value="Unassembled WGS sequence"/>
</dbReference>
<feature type="chain" id="PRO_5039457845" evidence="2">
    <location>
        <begin position="16"/>
        <end position="201"/>
    </location>
</feature>
<organism evidence="3 4">
    <name type="scientific">Prauserella cavernicola</name>
    <dbReference type="NCBI Taxonomy" id="2800127"/>
    <lineage>
        <taxon>Bacteria</taxon>
        <taxon>Bacillati</taxon>
        <taxon>Actinomycetota</taxon>
        <taxon>Actinomycetes</taxon>
        <taxon>Pseudonocardiales</taxon>
        <taxon>Pseudonocardiaceae</taxon>
        <taxon>Prauserella</taxon>
    </lineage>
</organism>
<comment type="caution">
    <text evidence="3">The sequence shown here is derived from an EMBL/GenBank/DDBJ whole genome shotgun (WGS) entry which is preliminary data.</text>
</comment>